<organism evidence="6 7">
    <name type="scientific">Aliisedimentitalea scapharcae</name>
    <dbReference type="NCBI Taxonomy" id="1524259"/>
    <lineage>
        <taxon>Bacteria</taxon>
        <taxon>Pseudomonadati</taxon>
        <taxon>Pseudomonadota</taxon>
        <taxon>Alphaproteobacteria</taxon>
        <taxon>Rhodobacterales</taxon>
        <taxon>Roseobacteraceae</taxon>
        <taxon>Aliisedimentitalea</taxon>
    </lineage>
</organism>
<dbReference type="PRINTS" id="PR00039">
    <property type="entry name" value="HTHLYSR"/>
</dbReference>
<dbReference type="Gene3D" id="3.40.190.290">
    <property type="match status" value="1"/>
</dbReference>
<dbReference type="Gene3D" id="1.10.10.10">
    <property type="entry name" value="Winged helix-like DNA-binding domain superfamily/Winged helix DNA-binding domain"/>
    <property type="match status" value="1"/>
</dbReference>
<dbReference type="Proteomes" id="UP001623232">
    <property type="component" value="Chromosome"/>
</dbReference>
<protein>
    <submittedName>
        <fullName evidence="6">LysR family transcriptional regulator</fullName>
    </submittedName>
</protein>
<evidence type="ECO:0000313" key="6">
    <source>
        <dbReference type="EMBL" id="WZK88543.1"/>
    </source>
</evidence>
<evidence type="ECO:0000256" key="3">
    <source>
        <dbReference type="ARBA" id="ARBA00023125"/>
    </source>
</evidence>
<dbReference type="PANTHER" id="PTHR30537">
    <property type="entry name" value="HTH-TYPE TRANSCRIPTIONAL REGULATOR"/>
    <property type="match status" value="1"/>
</dbReference>
<dbReference type="SUPFAM" id="SSF46785">
    <property type="entry name" value="Winged helix' DNA-binding domain"/>
    <property type="match status" value="1"/>
</dbReference>
<comment type="similarity">
    <text evidence="1">Belongs to the LysR transcriptional regulatory family.</text>
</comment>
<evidence type="ECO:0000313" key="7">
    <source>
        <dbReference type="Proteomes" id="UP001623232"/>
    </source>
</evidence>
<keyword evidence="4" id="KW-0804">Transcription</keyword>
<dbReference type="Pfam" id="PF00126">
    <property type="entry name" value="HTH_1"/>
    <property type="match status" value="1"/>
</dbReference>
<dbReference type="SUPFAM" id="SSF53850">
    <property type="entry name" value="Periplasmic binding protein-like II"/>
    <property type="match status" value="1"/>
</dbReference>
<reference evidence="6 7" key="1">
    <citation type="submission" date="2023-04" db="EMBL/GenBank/DDBJ databases">
        <title>Complete genome sequence of Alisedimentitalea scapharcae.</title>
        <authorList>
            <person name="Rong J.-C."/>
            <person name="Yi M.-L."/>
            <person name="Zhao Q."/>
        </authorList>
    </citation>
    <scope>NUCLEOTIDE SEQUENCE [LARGE SCALE GENOMIC DNA]</scope>
    <source>
        <strain evidence="6 7">KCTC 42119</strain>
    </source>
</reference>
<keyword evidence="7" id="KW-1185">Reference proteome</keyword>
<dbReference type="InterPro" id="IPR036388">
    <property type="entry name" value="WH-like_DNA-bd_sf"/>
</dbReference>
<evidence type="ECO:0000256" key="2">
    <source>
        <dbReference type="ARBA" id="ARBA00023015"/>
    </source>
</evidence>
<evidence type="ECO:0000259" key="5">
    <source>
        <dbReference type="PROSITE" id="PS50931"/>
    </source>
</evidence>
<dbReference type="InterPro" id="IPR005119">
    <property type="entry name" value="LysR_subst-bd"/>
</dbReference>
<evidence type="ECO:0000256" key="1">
    <source>
        <dbReference type="ARBA" id="ARBA00009437"/>
    </source>
</evidence>
<evidence type="ECO:0000256" key="4">
    <source>
        <dbReference type="ARBA" id="ARBA00023163"/>
    </source>
</evidence>
<sequence>MDKISSLTDWTLIQSFLAVAETGSLSGAARQLNRSQPTLGRHIKTLERELGAALFNRHPRGLSLSPTGVQVFPMARQVQDQMYAISLTAAGQSQDLQGTVRITASIFASHHVLPPILAEIRHLEPAIELELVPNDSSENLLFRAADIAVRMYRPTQLDIVARHVTDLQLGIFAAHSYLDRAGHPQTAEDLWQHDLVGYDQNDLIVRTIRDLGWEVSHASFATRCDHQSTYWELVRAGCGIGFSQTLVGRADPLVQELDLGIGIPPLPVWLAAHGTLRQTPRVSRVWDHLAHRLQAYGGAQT</sequence>
<keyword evidence="3" id="KW-0238">DNA-binding</keyword>
<gene>
    <name evidence="6" type="ORF">QEZ52_18355</name>
</gene>
<dbReference type="InterPro" id="IPR058163">
    <property type="entry name" value="LysR-type_TF_proteobact-type"/>
</dbReference>
<dbReference type="PANTHER" id="PTHR30537:SF3">
    <property type="entry name" value="TRANSCRIPTIONAL REGULATORY PROTEIN"/>
    <property type="match status" value="1"/>
</dbReference>
<dbReference type="Pfam" id="PF03466">
    <property type="entry name" value="LysR_substrate"/>
    <property type="match status" value="1"/>
</dbReference>
<accession>A0ABZ2XS57</accession>
<dbReference type="RefSeq" id="WP_406645926.1">
    <property type="nucleotide sequence ID" value="NZ_CP123584.1"/>
</dbReference>
<keyword evidence="2" id="KW-0805">Transcription regulation</keyword>
<dbReference type="PROSITE" id="PS50931">
    <property type="entry name" value="HTH_LYSR"/>
    <property type="match status" value="1"/>
</dbReference>
<proteinExistence type="inferred from homology"/>
<feature type="domain" description="HTH lysR-type" evidence="5">
    <location>
        <begin position="8"/>
        <end position="65"/>
    </location>
</feature>
<name>A0ABZ2XS57_9RHOB</name>
<dbReference type="EMBL" id="CP123584">
    <property type="protein sequence ID" value="WZK88543.1"/>
    <property type="molecule type" value="Genomic_DNA"/>
</dbReference>
<dbReference type="InterPro" id="IPR036390">
    <property type="entry name" value="WH_DNA-bd_sf"/>
</dbReference>
<dbReference type="InterPro" id="IPR000847">
    <property type="entry name" value="LysR_HTH_N"/>
</dbReference>